<dbReference type="Proteomes" id="UP000186955">
    <property type="component" value="Unassembled WGS sequence"/>
</dbReference>
<gene>
    <name evidence="2" type="ORF">PENSUB_3118</name>
</gene>
<comment type="caution">
    <text evidence="2">The sequence shown here is derived from an EMBL/GenBank/DDBJ whole genome shotgun (WGS) entry which is preliminary data.</text>
</comment>
<dbReference type="AlphaFoldDB" id="A0A1Q5UG24"/>
<feature type="compositionally biased region" description="Basic and acidic residues" evidence="1">
    <location>
        <begin position="29"/>
        <end position="52"/>
    </location>
</feature>
<feature type="compositionally biased region" description="Polar residues" evidence="1">
    <location>
        <begin position="1"/>
        <end position="23"/>
    </location>
</feature>
<protein>
    <submittedName>
        <fullName evidence="2">Uncharacterized protein</fullName>
    </submittedName>
</protein>
<reference evidence="2 3" key="1">
    <citation type="submission" date="2016-10" db="EMBL/GenBank/DDBJ databases">
        <title>Genome sequence of the ascomycete fungus Penicillium subrubescens.</title>
        <authorList>
            <person name="De Vries R.P."/>
            <person name="Peng M."/>
            <person name="Dilokpimol A."/>
            <person name="Hilden K."/>
            <person name="Makela M.R."/>
            <person name="Grigoriev I."/>
            <person name="Riley R."/>
            <person name="Granchi Z."/>
        </authorList>
    </citation>
    <scope>NUCLEOTIDE SEQUENCE [LARGE SCALE GENOMIC DNA]</scope>
    <source>
        <strain evidence="2 3">CBS 132785</strain>
    </source>
</reference>
<accession>A0A1Q5UG24</accession>
<dbReference type="EMBL" id="MNBE01000280">
    <property type="protein sequence ID" value="OKP11426.1"/>
    <property type="molecule type" value="Genomic_DNA"/>
</dbReference>
<name>A0A1Q5UG24_9EURO</name>
<sequence length="66" mass="6952">MVPQRTPTETSPLLGESNGTVSNGAIVGHDAESGEPRPSVEDQGKEPFPDAKKQLKWIVPAISIGV</sequence>
<organism evidence="2 3">
    <name type="scientific">Penicillium subrubescens</name>
    <dbReference type="NCBI Taxonomy" id="1316194"/>
    <lineage>
        <taxon>Eukaryota</taxon>
        <taxon>Fungi</taxon>
        <taxon>Dikarya</taxon>
        <taxon>Ascomycota</taxon>
        <taxon>Pezizomycotina</taxon>
        <taxon>Eurotiomycetes</taxon>
        <taxon>Eurotiomycetidae</taxon>
        <taxon>Eurotiales</taxon>
        <taxon>Aspergillaceae</taxon>
        <taxon>Penicillium</taxon>
    </lineage>
</organism>
<evidence type="ECO:0000256" key="1">
    <source>
        <dbReference type="SAM" id="MobiDB-lite"/>
    </source>
</evidence>
<keyword evidence="3" id="KW-1185">Reference proteome</keyword>
<evidence type="ECO:0000313" key="3">
    <source>
        <dbReference type="Proteomes" id="UP000186955"/>
    </source>
</evidence>
<evidence type="ECO:0000313" key="2">
    <source>
        <dbReference type="EMBL" id="OKP11426.1"/>
    </source>
</evidence>
<feature type="region of interest" description="Disordered" evidence="1">
    <location>
        <begin position="1"/>
        <end position="52"/>
    </location>
</feature>
<proteinExistence type="predicted"/>